<dbReference type="Pfam" id="PF03478">
    <property type="entry name" value="Beta-prop_KIB1-4"/>
    <property type="match status" value="1"/>
</dbReference>
<dbReference type="InterPro" id="IPR051304">
    <property type="entry name" value="SCF_F-box_domain"/>
</dbReference>
<feature type="domain" description="F-box" evidence="1">
    <location>
        <begin position="15"/>
        <end position="56"/>
    </location>
</feature>
<proteinExistence type="predicted"/>
<dbReference type="InterPro" id="IPR005174">
    <property type="entry name" value="KIB1-4_b-propeller"/>
</dbReference>
<dbReference type="InterPro" id="IPR001810">
    <property type="entry name" value="F-box_dom"/>
</dbReference>
<accession>A0A803MYL1</accession>
<dbReference type="CDD" id="cd09917">
    <property type="entry name" value="F-box_SF"/>
    <property type="match status" value="1"/>
</dbReference>
<evidence type="ECO:0000313" key="2">
    <source>
        <dbReference type="EnsemblPlants" id="AUR62037291-RA:cds"/>
    </source>
</evidence>
<dbReference type="PANTHER" id="PTHR47123:SF6">
    <property type="entry name" value="F-BOX PROTEIN SKIP23-LIKE ISOFORM X1"/>
    <property type="match status" value="1"/>
</dbReference>
<reference evidence="2" key="2">
    <citation type="submission" date="2021-03" db="UniProtKB">
        <authorList>
            <consortium name="EnsemblPlants"/>
        </authorList>
    </citation>
    <scope>IDENTIFICATION</scope>
</reference>
<organism evidence="2 3">
    <name type="scientific">Chenopodium quinoa</name>
    <name type="common">Quinoa</name>
    <dbReference type="NCBI Taxonomy" id="63459"/>
    <lineage>
        <taxon>Eukaryota</taxon>
        <taxon>Viridiplantae</taxon>
        <taxon>Streptophyta</taxon>
        <taxon>Embryophyta</taxon>
        <taxon>Tracheophyta</taxon>
        <taxon>Spermatophyta</taxon>
        <taxon>Magnoliopsida</taxon>
        <taxon>eudicotyledons</taxon>
        <taxon>Gunneridae</taxon>
        <taxon>Pentapetalae</taxon>
        <taxon>Caryophyllales</taxon>
        <taxon>Chenopodiaceae</taxon>
        <taxon>Chenopodioideae</taxon>
        <taxon>Atripliceae</taxon>
        <taxon>Chenopodium</taxon>
    </lineage>
</organism>
<dbReference type="InterPro" id="IPR036047">
    <property type="entry name" value="F-box-like_dom_sf"/>
</dbReference>
<dbReference type="AlphaFoldDB" id="A0A803MYL1"/>
<evidence type="ECO:0000259" key="1">
    <source>
        <dbReference type="SMART" id="SM00256"/>
    </source>
</evidence>
<keyword evidence="3" id="KW-1185">Reference proteome</keyword>
<protein>
    <recommendedName>
        <fullName evidence="1">F-box domain-containing protein</fullName>
    </recommendedName>
</protein>
<dbReference type="EnsemblPlants" id="AUR62037291-RA">
    <property type="protein sequence ID" value="AUR62037291-RA:cds"/>
    <property type="gene ID" value="AUR62037291"/>
</dbReference>
<dbReference type="SMART" id="SM00256">
    <property type="entry name" value="FBOX"/>
    <property type="match status" value="1"/>
</dbReference>
<dbReference type="Proteomes" id="UP000596660">
    <property type="component" value="Unplaced"/>
</dbReference>
<evidence type="ECO:0000313" key="3">
    <source>
        <dbReference type="Proteomes" id="UP000596660"/>
    </source>
</evidence>
<dbReference type="SUPFAM" id="SSF81383">
    <property type="entry name" value="F-box domain"/>
    <property type="match status" value="1"/>
</dbReference>
<dbReference type="PANTHER" id="PTHR47123">
    <property type="entry name" value="F-BOX PROTEIN SKIP23"/>
    <property type="match status" value="1"/>
</dbReference>
<reference evidence="2" key="1">
    <citation type="journal article" date="2017" name="Nature">
        <title>The genome of Chenopodium quinoa.</title>
        <authorList>
            <person name="Jarvis D.E."/>
            <person name="Ho Y.S."/>
            <person name="Lightfoot D.J."/>
            <person name="Schmoeckel S.M."/>
            <person name="Li B."/>
            <person name="Borm T.J.A."/>
            <person name="Ohyanagi H."/>
            <person name="Mineta K."/>
            <person name="Michell C.T."/>
            <person name="Saber N."/>
            <person name="Kharbatia N.M."/>
            <person name="Rupper R.R."/>
            <person name="Sharp A.R."/>
            <person name="Dally N."/>
            <person name="Boughton B.A."/>
            <person name="Woo Y.H."/>
            <person name="Gao G."/>
            <person name="Schijlen E.G.W.M."/>
            <person name="Guo X."/>
            <person name="Momin A.A."/>
            <person name="Negrao S."/>
            <person name="Al-Babili S."/>
            <person name="Gehring C."/>
            <person name="Roessner U."/>
            <person name="Jung C."/>
            <person name="Murphy K."/>
            <person name="Arold S.T."/>
            <person name="Gojobori T."/>
            <person name="van der Linden C.G."/>
            <person name="van Loo E.N."/>
            <person name="Jellen E.N."/>
            <person name="Maughan P.J."/>
            <person name="Tester M."/>
        </authorList>
    </citation>
    <scope>NUCLEOTIDE SEQUENCE [LARGE SCALE GENOMIC DNA]</scope>
    <source>
        <strain evidence="2">cv. PI 614886</strain>
    </source>
</reference>
<dbReference type="Gene3D" id="1.20.1280.50">
    <property type="match status" value="1"/>
</dbReference>
<sequence length="154" mass="17742">MNNSFNTISNTWEDLPNEILEIIAKYLQSRIDVFRFRAVSTSWRSAIPLPNYRKSLITLPQPRPATVPVPVTIYRLQHHTGGAAVLVKVVEYIRGTLKLESGVNNRHRIVDMKVYKLDEDWVTWVAVKSLDDRVFVLGKEVCDFVFPLVLRICC</sequence>
<dbReference type="Pfam" id="PF12937">
    <property type="entry name" value="F-box-like"/>
    <property type="match status" value="1"/>
</dbReference>
<dbReference type="Gramene" id="AUR62037291-RA">
    <property type="protein sequence ID" value="AUR62037291-RA:cds"/>
    <property type="gene ID" value="AUR62037291"/>
</dbReference>
<name>A0A803MYL1_CHEQI</name>